<reference evidence="1 2" key="1">
    <citation type="submission" date="2022-05" db="EMBL/GenBank/DDBJ databases">
        <authorList>
            <consortium name="Genoscope - CEA"/>
            <person name="William W."/>
        </authorList>
    </citation>
    <scope>NUCLEOTIDE SEQUENCE [LARGE SCALE GENOMIC DNA]</scope>
</reference>
<keyword evidence="2" id="KW-1185">Reference proteome</keyword>
<dbReference type="Proteomes" id="UP001159405">
    <property type="component" value="Unassembled WGS sequence"/>
</dbReference>
<evidence type="ECO:0000313" key="1">
    <source>
        <dbReference type="EMBL" id="CAH3045983.1"/>
    </source>
</evidence>
<proteinExistence type="predicted"/>
<sequence length="132" mass="14913">MVSNGIAHATPQDVIFRDPSSFVAGELSRHQSYWKFILSQNPKKYEILSYIVRGVNISNFFVPFKGDFQGKFHNSATLPAACFPNSKSCLDFEEFISSSILDRVKNGSLLVWRKSWLCSANPFVFAHYCGAH</sequence>
<gene>
    <name evidence="1" type="ORF">PLOB_00008257</name>
</gene>
<accession>A0ABN8NCK8</accession>
<evidence type="ECO:0000313" key="2">
    <source>
        <dbReference type="Proteomes" id="UP001159405"/>
    </source>
</evidence>
<comment type="caution">
    <text evidence="1">The sequence shown here is derived from an EMBL/GenBank/DDBJ whole genome shotgun (WGS) entry which is preliminary data.</text>
</comment>
<dbReference type="EMBL" id="CALNXK010000014">
    <property type="protein sequence ID" value="CAH3045983.1"/>
    <property type="molecule type" value="Genomic_DNA"/>
</dbReference>
<organism evidence="1 2">
    <name type="scientific">Porites lobata</name>
    <dbReference type="NCBI Taxonomy" id="104759"/>
    <lineage>
        <taxon>Eukaryota</taxon>
        <taxon>Metazoa</taxon>
        <taxon>Cnidaria</taxon>
        <taxon>Anthozoa</taxon>
        <taxon>Hexacorallia</taxon>
        <taxon>Scleractinia</taxon>
        <taxon>Fungiina</taxon>
        <taxon>Poritidae</taxon>
        <taxon>Porites</taxon>
    </lineage>
</organism>
<protein>
    <submittedName>
        <fullName evidence="1">Uncharacterized protein</fullName>
    </submittedName>
</protein>
<name>A0ABN8NCK8_9CNID</name>